<dbReference type="PANTHER" id="PTHR13799:SF14">
    <property type="entry name" value="GTP CYCLOHYDROLASE 1 TYPE 2 HOMOLOG"/>
    <property type="match status" value="1"/>
</dbReference>
<dbReference type="KEGG" id="cmiu:B1H56_04355"/>
<dbReference type="SUPFAM" id="SSF102705">
    <property type="entry name" value="NIF3 (NGG1p interacting factor 3)-like"/>
    <property type="match status" value="1"/>
</dbReference>
<dbReference type="Gene3D" id="3.40.1390.30">
    <property type="entry name" value="NIF3 (NGG1p interacting factor 3)-like"/>
    <property type="match status" value="1"/>
</dbReference>
<evidence type="ECO:0000256" key="2">
    <source>
        <dbReference type="ARBA" id="ARBA00022112"/>
    </source>
</evidence>
<dbReference type="EMBL" id="LSZW01000063">
    <property type="protein sequence ID" value="KXK64942.1"/>
    <property type="molecule type" value="Genomic_DNA"/>
</dbReference>
<feature type="binding site" evidence="5">
    <location>
        <position position="105"/>
    </location>
    <ligand>
        <name>a divalent metal cation</name>
        <dbReference type="ChEBI" id="CHEBI:60240"/>
        <label>1</label>
    </ligand>
</feature>
<dbReference type="PIRSF" id="PIRSF037489">
    <property type="entry name" value="UCP037489_NIF3_YqfO"/>
    <property type="match status" value="1"/>
</dbReference>
<accession>A0A136Q2N4</accession>
<evidence type="ECO:0000256" key="3">
    <source>
        <dbReference type="ARBA" id="ARBA00022723"/>
    </source>
</evidence>
<evidence type="ECO:0000256" key="4">
    <source>
        <dbReference type="PIRNR" id="PIRNR037489"/>
    </source>
</evidence>
<protein>
    <recommendedName>
        <fullName evidence="2 4">GTP cyclohydrolase 1 type 2 homolog</fullName>
    </recommendedName>
</protein>
<feature type="binding site" evidence="5">
    <location>
        <position position="334"/>
    </location>
    <ligand>
        <name>a divalent metal cation</name>
        <dbReference type="ChEBI" id="CHEBI:60240"/>
        <label>1</label>
    </ligand>
</feature>
<dbReference type="NCBIfam" id="TIGR00486">
    <property type="entry name" value="YbgI_SA1388"/>
    <property type="match status" value="1"/>
</dbReference>
<dbReference type="PANTHER" id="PTHR13799">
    <property type="entry name" value="NGG1 INTERACTING FACTOR 3"/>
    <property type="match status" value="1"/>
</dbReference>
<dbReference type="RefSeq" id="WP_066518541.1">
    <property type="nucleotide sequence ID" value="NZ_CABMOF010000001.1"/>
</dbReference>
<comment type="similarity">
    <text evidence="1 4">Belongs to the GTP cyclohydrolase I type 2/NIF3 family.</text>
</comment>
<dbReference type="OrthoDB" id="9792792at2"/>
<evidence type="ECO:0000313" key="6">
    <source>
        <dbReference type="EMBL" id="KXK64942.1"/>
    </source>
</evidence>
<dbReference type="InterPro" id="IPR002678">
    <property type="entry name" value="DUF34/NIF3"/>
</dbReference>
<organism evidence="6 7">
    <name type="scientific">Christensenella minuta</name>
    <dbReference type="NCBI Taxonomy" id="626937"/>
    <lineage>
        <taxon>Bacteria</taxon>
        <taxon>Bacillati</taxon>
        <taxon>Bacillota</taxon>
        <taxon>Clostridia</taxon>
        <taxon>Christensenellales</taxon>
        <taxon>Christensenellaceae</taxon>
        <taxon>Christensenella</taxon>
    </lineage>
</organism>
<dbReference type="Proteomes" id="UP000070366">
    <property type="component" value="Unassembled WGS sequence"/>
</dbReference>
<dbReference type="FunFam" id="3.40.1390.30:FF:000001">
    <property type="entry name" value="GTP cyclohydrolase 1 type 2"/>
    <property type="match status" value="1"/>
</dbReference>
<dbReference type="GO" id="GO:0005737">
    <property type="term" value="C:cytoplasm"/>
    <property type="evidence" value="ECO:0007669"/>
    <property type="project" value="TreeGrafter"/>
</dbReference>
<dbReference type="STRING" id="626937.HMPREF3293_02190"/>
<evidence type="ECO:0000256" key="1">
    <source>
        <dbReference type="ARBA" id="ARBA00006964"/>
    </source>
</evidence>
<feature type="binding site" evidence="5">
    <location>
        <position position="330"/>
    </location>
    <ligand>
        <name>a divalent metal cation</name>
        <dbReference type="ChEBI" id="CHEBI:60240"/>
        <label>1</label>
    </ligand>
</feature>
<feature type="binding site" evidence="5">
    <location>
        <position position="67"/>
    </location>
    <ligand>
        <name>a divalent metal cation</name>
        <dbReference type="ChEBI" id="CHEBI:60240"/>
        <label>1</label>
    </ligand>
</feature>
<evidence type="ECO:0000313" key="7">
    <source>
        <dbReference type="Proteomes" id="UP000070366"/>
    </source>
</evidence>
<dbReference type="GO" id="GO:0046872">
    <property type="term" value="F:metal ion binding"/>
    <property type="evidence" value="ECO:0007669"/>
    <property type="project" value="UniProtKB-UniRule"/>
</dbReference>
<comment type="caution">
    <text evidence="6">The sequence shown here is derived from an EMBL/GenBank/DDBJ whole genome shotgun (WGS) entry which is preliminary data.</text>
</comment>
<keyword evidence="3 4" id="KW-0479">Metal-binding</keyword>
<dbReference type="InterPro" id="IPR017221">
    <property type="entry name" value="DUF34/NIF3_bac"/>
</dbReference>
<sequence>MSVTLEQVGALLELIAPISFAEEWDNSGFNVNLHNTDISGIMICLDVLPETIEEAAEKGCNLIISHHPLLFRATKKIDSESYEGKCVQMLAERRISLYCAHTSMDSAPGGINTWLADQFALANRCYIQNGLVERFYEVAVHTPRGHAETVRRAMTSAGAGRLGEYAECTFNIDGKGTFRPEHDASPYIGQAGRLETADEIRISSICSENDLQKVLRAVRKVHPYEMPAISVLKTDEPQRINSGLGIVGDMPSPLPAGEVLDKLKAALQTDSVRVAGNLKKKIRRLGVCGGAAGDFAELARKKGAELFITGEIKHNEYAAQNDIILVEAGHFDTEKCFCRLYAQGLQKRLDDVNYNIAIYVTNLRRPYVNY</sequence>
<gene>
    <name evidence="6" type="ORF">HMPREF3293_02190</name>
</gene>
<reference evidence="6 7" key="1">
    <citation type="submission" date="2016-02" db="EMBL/GenBank/DDBJ databases">
        <authorList>
            <person name="Wen L."/>
            <person name="He K."/>
            <person name="Yang H."/>
        </authorList>
    </citation>
    <scope>NUCLEOTIDE SEQUENCE [LARGE SCALE GENOMIC DNA]</scope>
    <source>
        <strain evidence="6 7">DSM 22607</strain>
    </source>
</reference>
<evidence type="ECO:0000256" key="5">
    <source>
        <dbReference type="PIRSR" id="PIRSR602678-1"/>
    </source>
</evidence>
<feature type="binding site" evidence="5">
    <location>
        <position position="66"/>
    </location>
    <ligand>
        <name>a divalent metal cation</name>
        <dbReference type="ChEBI" id="CHEBI:60240"/>
        <label>1</label>
    </ligand>
</feature>
<keyword evidence="7" id="KW-1185">Reference proteome</keyword>
<dbReference type="InterPro" id="IPR015867">
    <property type="entry name" value="N-reg_PII/ATP_PRibTrfase_C"/>
</dbReference>
<proteinExistence type="inferred from homology"/>
<name>A0A136Q2N4_9FIRM</name>
<dbReference type="Gene3D" id="3.30.70.120">
    <property type="match status" value="1"/>
</dbReference>
<dbReference type="AlphaFoldDB" id="A0A136Q2N4"/>
<dbReference type="Pfam" id="PF01784">
    <property type="entry name" value="DUF34_NIF3"/>
    <property type="match status" value="1"/>
</dbReference>
<dbReference type="InterPro" id="IPR036069">
    <property type="entry name" value="DUF34/NIF3_sf"/>
</dbReference>